<comment type="pathway">
    <text evidence="1 8">Amine and polyamine biosynthesis; ectoine biosynthesis; L-ectoine from L-aspartate 4-semialdehyde: step 3/3.</text>
</comment>
<dbReference type="RefSeq" id="WP_345496006.1">
    <property type="nucleotide sequence ID" value="NZ_BAABJM010000002.1"/>
</dbReference>
<dbReference type="Gene3D" id="2.60.120.10">
    <property type="entry name" value="Jelly Rolls"/>
    <property type="match status" value="1"/>
</dbReference>
<dbReference type="InterPro" id="IPR014710">
    <property type="entry name" value="RmlC-like_jellyroll"/>
</dbReference>
<comment type="function">
    <text evidence="8">Catalyzes the circularization of gamma-N-acetyl-alpha,gamma-diaminobutyric acid (ADABA) to ectoine (1,4,5,6-tetrahydro-2-methyl-4-pyrimidine carboxylic acid), which is an excellent osmoprotectant.</text>
</comment>
<dbReference type="Pfam" id="PF06339">
    <property type="entry name" value="Ectoine_synth"/>
    <property type="match status" value="1"/>
</dbReference>
<reference evidence="10" key="1">
    <citation type="journal article" date="2019" name="Int. J. Syst. Evol. Microbiol.">
        <title>The Global Catalogue of Microorganisms (GCM) 10K type strain sequencing project: providing services to taxonomists for standard genome sequencing and annotation.</title>
        <authorList>
            <consortium name="The Broad Institute Genomics Platform"/>
            <consortium name="The Broad Institute Genome Sequencing Center for Infectious Disease"/>
            <person name="Wu L."/>
            <person name="Ma J."/>
        </authorList>
    </citation>
    <scope>NUCLEOTIDE SEQUENCE [LARGE SCALE GENOMIC DNA]</scope>
    <source>
        <strain evidence="10">JCM 18298</strain>
    </source>
</reference>
<dbReference type="EC" id="4.2.1.108" evidence="3 8"/>
<dbReference type="NCBIfam" id="NF009806">
    <property type="entry name" value="PRK13290.1"/>
    <property type="match status" value="1"/>
</dbReference>
<evidence type="ECO:0000313" key="10">
    <source>
        <dbReference type="Proteomes" id="UP001500603"/>
    </source>
</evidence>
<dbReference type="Proteomes" id="UP001500603">
    <property type="component" value="Unassembled WGS sequence"/>
</dbReference>
<gene>
    <name evidence="8" type="primary">ectC</name>
    <name evidence="9" type="ORF">GCM10023318_30560</name>
</gene>
<dbReference type="InterPro" id="IPR010462">
    <property type="entry name" value="Ectoine_synth"/>
</dbReference>
<keyword evidence="5 8" id="KW-0456">Lyase</keyword>
<dbReference type="SUPFAM" id="SSF51182">
    <property type="entry name" value="RmlC-like cupins"/>
    <property type="match status" value="1"/>
</dbReference>
<name>A0ABP9KF64_9NOCA</name>
<dbReference type="HAMAP" id="MF_01255">
    <property type="entry name" value="Ectoine_synth"/>
    <property type="match status" value="1"/>
</dbReference>
<protein>
    <recommendedName>
        <fullName evidence="4 8">L-ectoine synthase</fullName>
        <ecNumber evidence="3 8">4.2.1.108</ecNumber>
    </recommendedName>
    <alternativeName>
        <fullName evidence="6 8">N-acetyldiaminobutyrate dehydratase</fullName>
    </alternativeName>
</protein>
<dbReference type="PANTHER" id="PTHR39289">
    <property type="match status" value="1"/>
</dbReference>
<evidence type="ECO:0000256" key="7">
    <source>
        <dbReference type="ARBA" id="ARBA00048714"/>
    </source>
</evidence>
<keyword evidence="10" id="KW-1185">Reference proteome</keyword>
<comment type="catalytic activity">
    <reaction evidence="7 8">
        <text>(2S)-4-acetamido-2-aminobutanoate = L-ectoine + H2O</text>
        <dbReference type="Rhea" id="RHEA:17281"/>
        <dbReference type="ChEBI" id="CHEBI:15377"/>
        <dbReference type="ChEBI" id="CHEBI:58515"/>
        <dbReference type="ChEBI" id="CHEBI:58929"/>
        <dbReference type="EC" id="4.2.1.108"/>
    </reaction>
</comment>
<evidence type="ECO:0000256" key="6">
    <source>
        <dbReference type="ARBA" id="ARBA00033271"/>
    </source>
</evidence>
<comment type="caution">
    <text evidence="9">The sequence shown here is derived from an EMBL/GenBank/DDBJ whole genome shotgun (WGS) entry which is preliminary data.</text>
</comment>
<accession>A0ABP9KF64</accession>
<proteinExistence type="inferred from homology"/>
<evidence type="ECO:0000313" key="9">
    <source>
        <dbReference type="EMBL" id="GAA5054993.1"/>
    </source>
</evidence>
<dbReference type="EMBL" id="BAABJM010000002">
    <property type="protein sequence ID" value="GAA5054993.1"/>
    <property type="molecule type" value="Genomic_DNA"/>
</dbReference>
<dbReference type="CDD" id="cd06978">
    <property type="entry name" value="cupin_EctC"/>
    <property type="match status" value="1"/>
</dbReference>
<evidence type="ECO:0000256" key="1">
    <source>
        <dbReference type="ARBA" id="ARBA00005181"/>
    </source>
</evidence>
<evidence type="ECO:0000256" key="5">
    <source>
        <dbReference type="ARBA" id="ARBA00023239"/>
    </source>
</evidence>
<dbReference type="InterPro" id="IPR011051">
    <property type="entry name" value="RmlC_Cupin_sf"/>
</dbReference>
<evidence type="ECO:0000256" key="3">
    <source>
        <dbReference type="ARBA" id="ARBA00013192"/>
    </source>
</evidence>
<evidence type="ECO:0000256" key="2">
    <source>
        <dbReference type="ARBA" id="ARBA00009637"/>
    </source>
</evidence>
<dbReference type="PANTHER" id="PTHR39289:SF1">
    <property type="entry name" value="L-ECTOINE SYNTHASE"/>
    <property type="match status" value="1"/>
</dbReference>
<sequence>MLIKSLENILDTDSDVHGEGWESRRLLLADDDLGYSFHDTVMQEGAIVEMHYKHHIETVYCLSGEAEVTNEESGEVHHITPGKMYVLNKHERHTFKALTEFRDICVFTPALSGRETHDADGSYPQA</sequence>
<organism evidence="9 10">
    <name type="scientific">Nocardia callitridis</name>
    <dbReference type="NCBI Taxonomy" id="648753"/>
    <lineage>
        <taxon>Bacteria</taxon>
        <taxon>Bacillati</taxon>
        <taxon>Actinomycetota</taxon>
        <taxon>Actinomycetes</taxon>
        <taxon>Mycobacteriales</taxon>
        <taxon>Nocardiaceae</taxon>
        <taxon>Nocardia</taxon>
    </lineage>
</organism>
<evidence type="ECO:0000256" key="4">
    <source>
        <dbReference type="ARBA" id="ARBA00019707"/>
    </source>
</evidence>
<evidence type="ECO:0000256" key="8">
    <source>
        <dbReference type="HAMAP-Rule" id="MF_01255"/>
    </source>
</evidence>
<comment type="similarity">
    <text evidence="2 8">Belongs to the ectoine synthase family.</text>
</comment>